<evidence type="ECO:0000256" key="6">
    <source>
        <dbReference type="ARBA" id="ARBA00023239"/>
    </source>
</evidence>
<keyword evidence="4" id="KW-0479">Metal-binding</keyword>
<keyword evidence="6 8" id="KW-0456">Lyase</keyword>
<organism evidence="9 10">
    <name type="scientific">Coniosporium apollinis</name>
    <dbReference type="NCBI Taxonomy" id="61459"/>
    <lineage>
        <taxon>Eukaryota</taxon>
        <taxon>Fungi</taxon>
        <taxon>Dikarya</taxon>
        <taxon>Ascomycota</taxon>
        <taxon>Pezizomycotina</taxon>
        <taxon>Dothideomycetes</taxon>
        <taxon>Dothideomycetes incertae sedis</taxon>
        <taxon>Coniosporium</taxon>
    </lineage>
</organism>
<dbReference type="EC" id="4.2.1.1" evidence="3 8"/>
<dbReference type="Gene3D" id="3.40.1050.10">
    <property type="entry name" value="Carbonic anhydrase"/>
    <property type="match status" value="1"/>
</dbReference>
<comment type="cofactor">
    <cofactor evidence="1">
        <name>Zn(2+)</name>
        <dbReference type="ChEBI" id="CHEBI:29105"/>
    </cofactor>
</comment>
<keyword evidence="10" id="KW-1185">Reference proteome</keyword>
<dbReference type="Pfam" id="PF00484">
    <property type="entry name" value="Pro_CA"/>
    <property type="match status" value="1"/>
</dbReference>
<gene>
    <name evidence="9" type="ORF">H2201_003331</name>
</gene>
<evidence type="ECO:0000313" key="10">
    <source>
        <dbReference type="Proteomes" id="UP001172684"/>
    </source>
</evidence>
<evidence type="ECO:0000256" key="2">
    <source>
        <dbReference type="ARBA" id="ARBA00006217"/>
    </source>
</evidence>
<dbReference type="InterPro" id="IPR036874">
    <property type="entry name" value="Carbonic_anhydrase_sf"/>
</dbReference>
<evidence type="ECO:0000256" key="1">
    <source>
        <dbReference type="ARBA" id="ARBA00001947"/>
    </source>
</evidence>
<evidence type="ECO:0000256" key="4">
    <source>
        <dbReference type="ARBA" id="ARBA00022723"/>
    </source>
</evidence>
<dbReference type="CDD" id="cd00883">
    <property type="entry name" value="beta_CA_cladeA"/>
    <property type="match status" value="1"/>
</dbReference>
<evidence type="ECO:0000256" key="5">
    <source>
        <dbReference type="ARBA" id="ARBA00022833"/>
    </source>
</evidence>
<evidence type="ECO:0000256" key="8">
    <source>
        <dbReference type="RuleBase" id="RU003956"/>
    </source>
</evidence>
<dbReference type="SMART" id="SM00947">
    <property type="entry name" value="Pro_CA"/>
    <property type="match status" value="1"/>
</dbReference>
<comment type="similarity">
    <text evidence="2 8">Belongs to the beta-class carbonic anhydrase family.</text>
</comment>
<evidence type="ECO:0000256" key="3">
    <source>
        <dbReference type="ARBA" id="ARBA00012925"/>
    </source>
</evidence>
<name>A0ABQ9NX54_9PEZI</name>
<accession>A0ABQ9NX54</accession>
<dbReference type="PANTHER" id="PTHR11002:SF76">
    <property type="entry name" value="CARBONIC ANHYDRASE"/>
    <property type="match status" value="1"/>
</dbReference>
<evidence type="ECO:0000313" key="9">
    <source>
        <dbReference type="EMBL" id="KAJ9666672.1"/>
    </source>
</evidence>
<dbReference type="InterPro" id="IPR001765">
    <property type="entry name" value="Carbonic_anhydrase"/>
</dbReference>
<dbReference type="SUPFAM" id="SSF53056">
    <property type="entry name" value="beta-carbonic anhydrase, cab"/>
    <property type="match status" value="1"/>
</dbReference>
<dbReference type="PANTHER" id="PTHR11002">
    <property type="entry name" value="CARBONIC ANHYDRASE"/>
    <property type="match status" value="1"/>
</dbReference>
<evidence type="ECO:0000256" key="7">
    <source>
        <dbReference type="ARBA" id="ARBA00048348"/>
    </source>
</evidence>
<dbReference type="Proteomes" id="UP001172684">
    <property type="component" value="Unassembled WGS sequence"/>
</dbReference>
<dbReference type="EMBL" id="JAPDRL010000018">
    <property type="protein sequence ID" value="KAJ9666672.1"/>
    <property type="molecule type" value="Genomic_DNA"/>
</dbReference>
<comment type="catalytic activity">
    <reaction evidence="7 8">
        <text>hydrogencarbonate + H(+) = CO2 + H2O</text>
        <dbReference type="Rhea" id="RHEA:10748"/>
        <dbReference type="ChEBI" id="CHEBI:15377"/>
        <dbReference type="ChEBI" id="CHEBI:15378"/>
        <dbReference type="ChEBI" id="CHEBI:16526"/>
        <dbReference type="ChEBI" id="CHEBI:17544"/>
        <dbReference type="EC" id="4.2.1.1"/>
    </reaction>
</comment>
<keyword evidence="5 8" id="KW-0862">Zinc</keyword>
<comment type="function">
    <text evidence="8">Reversible hydration of carbon dioxide.</text>
</comment>
<sequence>MSQKPPTLFDRVLSGSQSYRARTCEQQPDFFKNLAAGQKPELLWIGCADSRVPETTVCDCKPGDIFVHRNIANVVSPDDISANSVLDYSVGVLKVNGIVVCGHTKCGGAAASLGDADLGEALNTWLAPIREMRKKHQEELDQLASDDERAARLAGLNVQRSLETLRQNKTVIKAMEERDLKLYGVIYDLADGELRVLERE</sequence>
<comment type="caution">
    <text evidence="9">The sequence shown here is derived from an EMBL/GenBank/DDBJ whole genome shotgun (WGS) entry which is preliminary data.</text>
</comment>
<reference evidence="9" key="1">
    <citation type="submission" date="2022-10" db="EMBL/GenBank/DDBJ databases">
        <title>Culturing micro-colonial fungi from biological soil crusts in the Mojave desert and describing Neophaeococcomyces mojavensis, and introducing the new genera and species Taxawa tesnikishii.</title>
        <authorList>
            <person name="Kurbessoian T."/>
            <person name="Stajich J.E."/>
        </authorList>
    </citation>
    <scope>NUCLEOTIDE SEQUENCE</scope>
    <source>
        <strain evidence="9">TK_1</strain>
    </source>
</reference>
<proteinExistence type="inferred from homology"/>
<protein>
    <recommendedName>
        <fullName evidence="3 8">Carbonic anhydrase</fullName>
        <ecNumber evidence="3 8">4.2.1.1</ecNumber>
    </recommendedName>
    <alternativeName>
        <fullName evidence="8">Carbonate dehydratase</fullName>
    </alternativeName>
</protein>